<evidence type="ECO:0000313" key="2">
    <source>
        <dbReference type="EMBL" id="QOV88119.1"/>
    </source>
</evidence>
<keyword evidence="1" id="KW-0812">Transmembrane</keyword>
<keyword evidence="3" id="KW-1185">Reference proteome</keyword>
<evidence type="ECO:0000256" key="1">
    <source>
        <dbReference type="SAM" id="Phobius"/>
    </source>
</evidence>
<dbReference type="RefSeq" id="WP_206291089.1">
    <property type="nucleotide sequence ID" value="NZ_CP063458.1"/>
</dbReference>
<sequence length="118" mass="13440">MLHIVSAIVLVLVGCGLYFRKRPAWHMRIMTSAFVMDLLLVLYIEATRHAVEKVVSQIRMMIWIHAGISLGVLVCYVVMIWLGRRALHGNKASKETHRNLGMLFVTLRGLNYATAFMV</sequence>
<organism evidence="2 3">
    <name type="scientific">Humisphaera borealis</name>
    <dbReference type="NCBI Taxonomy" id="2807512"/>
    <lineage>
        <taxon>Bacteria</taxon>
        <taxon>Pseudomonadati</taxon>
        <taxon>Planctomycetota</taxon>
        <taxon>Phycisphaerae</taxon>
        <taxon>Tepidisphaerales</taxon>
        <taxon>Tepidisphaeraceae</taxon>
        <taxon>Humisphaera</taxon>
    </lineage>
</organism>
<dbReference type="AlphaFoldDB" id="A0A7M2WRV7"/>
<protein>
    <recommendedName>
        <fullName evidence="4">DUF420 domain-containing protein</fullName>
    </recommendedName>
</protein>
<evidence type="ECO:0008006" key="4">
    <source>
        <dbReference type="Google" id="ProtNLM"/>
    </source>
</evidence>
<dbReference type="Proteomes" id="UP000593765">
    <property type="component" value="Chromosome"/>
</dbReference>
<keyword evidence="1" id="KW-0472">Membrane</keyword>
<dbReference type="KEGG" id="hbs:IPV69_17885"/>
<proteinExistence type="predicted"/>
<feature type="transmembrane region" description="Helical" evidence="1">
    <location>
        <begin position="29"/>
        <end position="46"/>
    </location>
</feature>
<gene>
    <name evidence="2" type="ORF">IPV69_17885</name>
</gene>
<dbReference type="EMBL" id="CP063458">
    <property type="protein sequence ID" value="QOV88119.1"/>
    <property type="molecule type" value="Genomic_DNA"/>
</dbReference>
<feature type="transmembrane region" description="Helical" evidence="1">
    <location>
        <begin position="58"/>
        <end position="82"/>
    </location>
</feature>
<evidence type="ECO:0000313" key="3">
    <source>
        <dbReference type="Proteomes" id="UP000593765"/>
    </source>
</evidence>
<name>A0A7M2WRV7_9BACT</name>
<reference evidence="2 3" key="1">
    <citation type="submission" date="2020-10" db="EMBL/GenBank/DDBJ databases">
        <title>Wide distribution of Phycisphaera-like planctomycetes from WD2101 soil group in peatlands and genome analysis of the first cultivated representative.</title>
        <authorList>
            <person name="Dedysh S.N."/>
            <person name="Beletsky A.V."/>
            <person name="Ivanova A."/>
            <person name="Kulichevskaya I.S."/>
            <person name="Suzina N.E."/>
            <person name="Philippov D.A."/>
            <person name="Rakitin A.L."/>
            <person name="Mardanov A.V."/>
            <person name="Ravin N.V."/>
        </authorList>
    </citation>
    <scope>NUCLEOTIDE SEQUENCE [LARGE SCALE GENOMIC DNA]</scope>
    <source>
        <strain evidence="2 3">M1803</strain>
    </source>
</reference>
<keyword evidence="1" id="KW-1133">Transmembrane helix</keyword>
<accession>A0A7M2WRV7</accession>